<dbReference type="PANTHER" id="PTHR23522">
    <property type="entry name" value="BLL5896 PROTEIN"/>
    <property type="match status" value="1"/>
</dbReference>
<evidence type="ECO:0000256" key="1">
    <source>
        <dbReference type="ARBA" id="ARBA00004429"/>
    </source>
</evidence>
<feature type="transmembrane region" description="Helical" evidence="8">
    <location>
        <begin position="143"/>
        <end position="160"/>
    </location>
</feature>
<evidence type="ECO:0000256" key="6">
    <source>
        <dbReference type="ARBA" id="ARBA00022989"/>
    </source>
</evidence>
<protein>
    <submittedName>
        <fullName evidence="10">Putative MFS family arabinose efflux permease</fullName>
    </submittedName>
</protein>
<accession>A0A3D9L8D0</accession>
<feature type="transmembrane region" description="Helical" evidence="8">
    <location>
        <begin position="275"/>
        <end position="296"/>
    </location>
</feature>
<evidence type="ECO:0000256" key="8">
    <source>
        <dbReference type="SAM" id="Phobius"/>
    </source>
</evidence>
<dbReference type="PANTHER" id="PTHR23522:SF10">
    <property type="entry name" value="3-PHENYLPROPIONIC ACID TRANSPORTER-RELATED"/>
    <property type="match status" value="1"/>
</dbReference>
<dbReference type="InterPro" id="IPR024989">
    <property type="entry name" value="MFS_assoc_dom"/>
</dbReference>
<feature type="transmembrane region" description="Helical" evidence="8">
    <location>
        <begin position="216"/>
        <end position="236"/>
    </location>
</feature>
<feature type="transmembrane region" description="Helical" evidence="8">
    <location>
        <begin position="51"/>
        <end position="68"/>
    </location>
</feature>
<feature type="transmembrane region" description="Helical" evidence="8">
    <location>
        <begin position="248"/>
        <end position="268"/>
    </location>
</feature>
<keyword evidence="5 8" id="KW-0812">Transmembrane</keyword>
<comment type="subcellular location">
    <subcellularLocation>
        <location evidence="1">Cell inner membrane</location>
        <topology evidence="1">Multi-pass membrane protein</topology>
    </subcellularLocation>
</comment>
<dbReference type="GO" id="GO:0015528">
    <property type="term" value="F:lactose:proton symporter activity"/>
    <property type="evidence" value="ECO:0007669"/>
    <property type="project" value="TreeGrafter"/>
</dbReference>
<feature type="transmembrane region" description="Helical" evidence="8">
    <location>
        <begin position="339"/>
        <end position="361"/>
    </location>
</feature>
<feature type="transmembrane region" description="Helical" evidence="8">
    <location>
        <begin position="80"/>
        <end position="98"/>
    </location>
</feature>
<feature type="transmembrane region" description="Helical" evidence="8">
    <location>
        <begin position="367"/>
        <end position="390"/>
    </location>
</feature>
<name>A0A3D9L8D0_MARFU</name>
<feature type="transmembrane region" description="Helical" evidence="8">
    <location>
        <begin position="20"/>
        <end position="39"/>
    </location>
</feature>
<dbReference type="InterPro" id="IPR026032">
    <property type="entry name" value="HcaT-like"/>
</dbReference>
<dbReference type="Gene3D" id="1.20.1250.20">
    <property type="entry name" value="MFS general substrate transporter like domains"/>
    <property type="match status" value="2"/>
</dbReference>
<organism evidence="10 11">
    <name type="scientific">Marinoscillum furvescens DSM 4134</name>
    <dbReference type="NCBI Taxonomy" id="1122208"/>
    <lineage>
        <taxon>Bacteria</taxon>
        <taxon>Pseudomonadati</taxon>
        <taxon>Bacteroidota</taxon>
        <taxon>Cytophagia</taxon>
        <taxon>Cytophagales</taxon>
        <taxon>Reichenbachiellaceae</taxon>
        <taxon>Marinoscillum</taxon>
    </lineage>
</organism>
<dbReference type="GO" id="GO:0005886">
    <property type="term" value="C:plasma membrane"/>
    <property type="evidence" value="ECO:0007669"/>
    <property type="project" value="UniProtKB-SubCell"/>
</dbReference>
<dbReference type="GO" id="GO:0030395">
    <property type="term" value="F:lactose binding"/>
    <property type="evidence" value="ECO:0007669"/>
    <property type="project" value="TreeGrafter"/>
</dbReference>
<evidence type="ECO:0000256" key="2">
    <source>
        <dbReference type="ARBA" id="ARBA00022448"/>
    </source>
</evidence>
<keyword evidence="2" id="KW-0813">Transport</keyword>
<dbReference type="PIRSF" id="PIRSF004925">
    <property type="entry name" value="HcaT"/>
    <property type="match status" value="1"/>
</dbReference>
<dbReference type="Pfam" id="PF12832">
    <property type="entry name" value="MFS_1_like"/>
    <property type="match status" value="1"/>
</dbReference>
<keyword evidence="11" id="KW-1185">Reference proteome</keyword>
<evidence type="ECO:0000259" key="9">
    <source>
        <dbReference type="Pfam" id="PF12832"/>
    </source>
</evidence>
<feature type="transmembrane region" description="Helical" evidence="8">
    <location>
        <begin position="172"/>
        <end position="190"/>
    </location>
</feature>
<evidence type="ECO:0000313" key="10">
    <source>
        <dbReference type="EMBL" id="REE01546.1"/>
    </source>
</evidence>
<evidence type="ECO:0000256" key="3">
    <source>
        <dbReference type="ARBA" id="ARBA00022475"/>
    </source>
</evidence>
<feature type="transmembrane region" description="Helical" evidence="8">
    <location>
        <begin position="302"/>
        <end position="327"/>
    </location>
</feature>
<keyword evidence="7 8" id="KW-0472">Membrane</keyword>
<evidence type="ECO:0000256" key="7">
    <source>
        <dbReference type="ARBA" id="ARBA00023136"/>
    </source>
</evidence>
<dbReference type="Proteomes" id="UP000256779">
    <property type="component" value="Unassembled WGS sequence"/>
</dbReference>
<feature type="domain" description="Major facilitator superfamily associated" evidence="9">
    <location>
        <begin position="18"/>
        <end position="367"/>
    </location>
</feature>
<dbReference type="AlphaFoldDB" id="A0A3D9L8D0"/>
<reference evidence="10 11" key="1">
    <citation type="submission" date="2018-07" db="EMBL/GenBank/DDBJ databases">
        <title>Genomic Encyclopedia of Type Strains, Phase IV (KMG-IV): sequencing the most valuable type-strain genomes for metagenomic binning, comparative biology and taxonomic classification.</title>
        <authorList>
            <person name="Goeker M."/>
        </authorList>
    </citation>
    <scope>NUCLEOTIDE SEQUENCE [LARGE SCALE GENOMIC DNA]</scope>
    <source>
        <strain evidence="10 11">DSM 4134</strain>
    </source>
</reference>
<evidence type="ECO:0000313" key="11">
    <source>
        <dbReference type="Proteomes" id="UP000256779"/>
    </source>
</evidence>
<dbReference type="InterPro" id="IPR036259">
    <property type="entry name" value="MFS_trans_sf"/>
</dbReference>
<evidence type="ECO:0000256" key="5">
    <source>
        <dbReference type="ARBA" id="ARBA00022692"/>
    </source>
</evidence>
<keyword evidence="4" id="KW-0997">Cell inner membrane</keyword>
<dbReference type="OrthoDB" id="3522477at2"/>
<evidence type="ECO:0000256" key="4">
    <source>
        <dbReference type="ARBA" id="ARBA00022519"/>
    </source>
</evidence>
<dbReference type="SUPFAM" id="SSF103473">
    <property type="entry name" value="MFS general substrate transporter"/>
    <property type="match status" value="1"/>
</dbReference>
<dbReference type="EMBL" id="QREG01000003">
    <property type="protein sequence ID" value="REE01546.1"/>
    <property type="molecule type" value="Genomic_DNA"/>
</dbReference>
<comment type="caution">
    <text evidence="10">The sequence shown here is derived from an EMBL/GenBank/DDBJ whole genome shotgun (WGS) entry which is preliminary data.</text>
</comment>
<keyword evidence="3" id="KW-1003">Cell membrane</keyword>
<sequence>MLIPNFSNLFHIMNNVIRAFYFLFHVGLGCVGAFLPTYLKTEGFSGKEISFIISLGAFCGLIGVPLLWGWISDRIQKPQLILKILSFGTFVGSVPLLFLKDYWFIFGSFFIYSFCSIGIMGILDAVTSTRAKEHGLDFGKLRLFAPAGWFLGSVCLGYYIDLSGKTWNDVSVIVAIVVSFGLMFLNSLGLPKTTAEKQDRPGWDEIKALFKKSHLVLFYIMAMINIMGIAAYWVYYGPLVESLGLSPSVVGLSVGVGTLSEVVFMYFFDKLKKWFGIHLLIIFSIVMSMIRWVIIANTSSEFVLVGIQVLHSEIALFTLACVSFVTDNVPKKLVTTGQTIFYTMTYGIGQYVGIMLMGYLYDYYGSAAKLFIVSAFIHIVPLLLAVYNWVVLKRKQELVAA</sequence>
<proteinExistence type="predicted"/>
<keyword evidence="6 8" id="KW-1133">Transmembrane helix</keyword>
<feature type="transmembrane region" description="Helical" evidence="8">
    <location>
        <begin position="104"/>
        <end position="123"/>
    </location>
</feature>
<gene>
    <name evidence="10" type="ORF">C7460_10362</name>
</gene>